<gene>
    <name evidence="1" type="ORF">ACFQRF_15670</name>
</gene>
<comment type="caution">
    <text evidence="1">The sequence shown here is derived from an EMBL/GenBank/DDBJ whole genome shotgun (WGS) entry which is preliminary data.</text>
</comment>
<accession>A0ABW2KGS8</accession>
<proteinExistence type="predicted"/>
<dbReference type="Proteomes" id="UP001596540">
    <property type="component" value="Unassembled WGS sequence"/>
</dbReference>
<protein>
    <submittedName>
        <fullName evidence="1">Uncharacterized protein</fullName>
    </submittedName>
</protein>
<organism evidence="1 2">
    <name type="scientific">Marinactinospora rubrisoli</name>
    <dbReference type="NCBI Taxonomy" id="2715399"/>
    <lineage>
        <taxon>Bacteria</taxon>
        <taxon>Bacillati</taxon>
        <taxon>Actinomycetota</taxon>
        <taxon>Actinomycetes</taxon>
        <taxon>Streptosporangiales</taxon>
        <taxon>Nocardiopsidaceae</taxon>
        <taxon>Marinactinospora</taxon>
    </lineage>
</organism>
<evidence type="ECO:0000313" key="2">
    <source>
        <dbReference type="Proteomes" id="UP001596540"/>
    </source>
</evidence>
<evidence type="ECO:0000313" key="1">
    <source>
        <dbReference type="EMBL" id="MFC7329174.1"/>
    </source>
</evidence>
<name>A0ABW2KGS8_9ACTN</name>
<dbReference type="EMBL" id="JBHTBH010000007">
    <property type="protein sequence ID" value="MFC7329174.1"/>
    <property type="molecule type" value="Genomic_DNA"/>
</dbReference>
<reference evidence="2" key="1">
    <citation type="journal article" date="2019" name="Int. J. Syst. Evol. Microbiol.">
        <title>The Global Catalogue of Microorganisms (GCM) 10K type strain sequencing project: providing services to taxonomists for standard genome sequencing and annotation.</title>
        <authorList>
            <consortium name="The Broad Institute Genomics Platform"/>
            <consortium name="The Broad Institute Genome Sequencing Center for Infectious Disease"/>
            <person name="Wu L."/>
            <person name="Ma J."/>
        </authorList>
    </citation>
    <scope>NUCLEOTIDE SEQUENCE [LARGE SCALE GENOMIC DNA]</scope>
    <source>
        <strain evidence="2">CGMCC 4.7382</strain>
    </source>
</reference>
<keyword evidence="2" id="KW-1185">Reference proteome</keyword>
<dbReference type="RefSeq" id="WP_379871834.1">
    <property type="nucleotide sequence ID" value="NZ_JBHTBH010000007.1"/>
</dbReference>
<sequence length="152" mass="16114">MLVCATEDCYQRIGGGGSRGIAVLNRAVLLSPRGTTPEIAAHELTHVELAARLGRAGEVPQWFDEGVAVLVSEDPRYLRPAGTADRCLTETTGPLPETLQEWLTAADADPGVYAAAACRVHRWVEANGGHDAVRDLTGRLAAGERFGDIVPG</sequence>